<keyword evidence="4" id="KW-0378">Hydrolase</keyword>
<dbReference type="AlphaFoldDB" id="A0A511KL17"/>
<keyword evidence="2" id="KW-1133">Transmembrane helix</keyword>
<evidence type="ECO:0000313" key="5">
    <source>
        <dbReference type="Proteomes" id="UP000321518"/>
    </source>
</evidence>
<feature type="compositionally biased region" description="Polar residues" evidence="1">
    <location>
        <begin position="857"/>
        <end position="878"/>
    </location>
</feature>
<gene>
    <name evidence="4" type="ORF">Rt10032_c11g4593</name>
</gene>
<feature type="compositionally biased region" description="Pro residues" evidence="1">
    <location>
        <begin position="646"/>
        <end position="662"/>
    </location>
</feature>
<dbReference type="InterPro" id="IPR029058">
    <property type="entry name" value="AB_hydrolase_fold"/>
</dbReference>
<feature type="region of interest" description="Disordered" evidence="1">
    <location>
        <begin position="752"/>
        <end position="883"/>
    </location>
</feature>
<feature type="compositionally biased region" description="Polar residues" evidence="1">
    <location>
        <begin position="790"/>
        <end position="802"/>
    </location>
</feature>
<dbReference type="InterPro" id="IPR006693">
    <property type="entry name" value="AB_hydrolase_lipase"/>
</dbReference>
<feature type="transmembrane region" description="Helical" evidence="2">
    <location>
        <begin position="944"/>
        <end position="970"/>
    </location>
</feature>
<name>A0A511KL17_RHOTO</name>
<feature type="compositionally biased region" description="Basic and acidic residues" evidence="1">
    <location>
        <begin position="34"/>
        <end position="59"/>
    </location>
</feature>
<keyword evidence="2" id="KW-0812">Transmembrane</keyword>
<proteinExistence type="predicted"/>
<dbReference type="GO" id="GO:0016787">
    <property type="term" value="F:hydrolase activity"/>
    <property type="evidence" value="ECO:0007669"/>
    <property type="project" value="UniProtKB-KW"/>
</dbReference>
<feature type="region of interest" description="Disordered" evidence="1">
    <location>
        <begin position="104"/>
        <end position="124"/>
    </location>
</feature>
<dbReference type="Proteomes" id="UP000321518">
    <property type="component" value="Unassembled WGS sequence"/>
</dbReference>
<feature type="compositionally biased region" description="Basic residues" evidence="1">
    <location>
        <begin position="1120"/>
        <end position="1133"/>
    </location>
</feature>
<evidence type="ECO:0000256" key="1">
    <source>
        <dbReference type="SAM" id="MobiDB-lite"/>
    </source>
</evidence>
<feature type="region of interest" description="Disordered" evidence="1">
    <location>
        <begin position="1016"/>
        <end position="1139"/>
    </location>
</feature>
<reference evidence="4 5" key="1">
    <citation type="submission" date="2019-07" db="EMBL/GenBank/DDBJ databases">
        <title>Rhodotorula toruloides NBRC10032 genome sequencing.</title>
        <authorList>
            <person name="Shida Y."/>
            <person name="Takaku H."/>
            <person name="Ogasawara W."/>
            <person name="Mori K."/>
        </authorList>
    </citation>
    <scope>NUCLEOTIDE SEQUENCE [LARGE SCALE GENOMIC DNA]</scope>
    <source>
        <strain evidence="4 5">NBRC10032</strain>
    </source>
</reference>
<keyword evidence="2" id="KW-0472">Membrane</keyword>
<dbReference type="GO" id="GO:0006629">
    <property type="term" value="P:lipid metabolic process"/>
    <property type="evidence" value="ECO:0007669"/>
    <property type="project" value="InterPro"/>
</dbReference>
<evidence type="ECO:0000313" key="4">
    <source>
        <dbReference type="EMBL" id="GEM10576.1"/>
    </source>
</evidence>
<dbReference type="Gene3D" id="3.40.50.1820">
    <property type="entry name" value="alpha/beta hydrolase"/>
    <property type="match status" value="1"/>
</dbReference>
<comment type="caution">
    <text evidence="4">The sequence shown here is derived from an EMBL/GenBank/DDBJ whole genome shotgun (WGS) entry which is preliminary data.</text>
</comment>
<organism evidence="4 5">
    <name type="scientific">Rhodotorula toruloides</name>
    <name type="common">Yeast</name>
    <name type="synonym">Rhodosporidium toruloides</name>
    <dbReference type="NCBI Taxonomy" id="5286"/>
    <lineage>
        <taxon>Eukaryota</taxon>
        <taxon>Fungi</taxon>
        <taxon>Dikarya</taxon>
        <taxon>Basidiomycota</taxon>
        <taxon>Pucciniomycotina</taxon>
        <taxon>Microbotryomycetes</taxon>
        <taxon>Sporidiobolales</taxon>
        <taxon>Sporidiobolaceae</taxon>
        <taxon>Rhodotorula</taxon>
    </lineage>
</organism>
<feature type="region of interest" description="Disordered" evidence="1">
    <location>
        <begin position="631"/>
        <end position="666"/>
    </location>
</feature>
<feature type="compositionally biased region" description="Low complexity" evidence="1">
    <location>
        <begin position="821"/>
        <end position="839"/>
    </location>
</feature>
<evidence type="ECO:0000256" key="2">
    <source>
        <dbReference type="SAM" id="Phobius"/>
    </source>
</evidence>
<feature type="compositionally biased region" description="Basic residues" evidence="1">
    <location>
        <begin position="1052"/>
        <end position="1061"/>
    </location>
</feature>
<evidence type="ECO:0000259" key="3">
    <source>
        <dbReference type="Pfam" id="PF04083"/>
    </source>
</evidence>
<accession>A0A511KL17</accession>
<feature type="domain" description="Partial AB-hydrolase lipase" evidence="3">
    <location>
        <begin position="249"/>
        <end position="305"/>
    </location>
</feature>
<protein>
    <submittedName>
        <fullName evidence="4">Lysosomal acid lipase/cholesteryl ester hydrolase</fullName>
    </submittedName>
</protein>
<feature type="region of interest" description="Disordered" evidence="1">
    <location>
        <begin position="1"/>
        <end position="87"/>
    </location>
</feature>
<sequence>MGDNYKDYSRQPTHVDRSDHPSAEHEYGGNTRGEPGEKNWADMTTKDLERAAQDNHDRPLGTLVGDWRVKEKEGPEEGYIGGTSAFGAPPVSDLRNYAENERGDVGRAYGQPEDDAYYGGSRSGRQSAFSQAYTAEDRYSYEPQGRQQQDFFSKTDDRGFDPDDTNFVNDVPPRPAYRTLTFYERCWLTGFQIGSFIGTTLAFNMIVIMSLVVYVTNKLNPLHKSPPRAKVEKEYEERITGERFSTRAAYYANYWGYDCEDIDVETEDGFILRLHHLTSKKHEKRGHPVILQHGILSTSVTFMVNEERSLAFWLLEQGYDVWLSNIRTNFKMPHRHYSRADPRYWAWTVKEIGLYDLPAIVDYVGKETGLKPAYIGHSQGCGTMYLALSRGMRPDLGNKISCFISLAPAVYAGPALRHFPFSLMRKFAGSRKVWKLVFGVREFIPAIGILQAVLPGWLFGHFANPTFAFIFGFHDHNWVKRQIPKFFRTVAVPNSSELLLYMNVFAGKNCVFDTRTTEPWFPTSMPPLAIFYGTLDTLVLGKPLVERIRSHEPNVRLVKAVALENYEHQDPIWAHTAIKEVYPGIREVIEETRGLLGAPTGSYKLTVTGKDGLGHASAAMPPWIAVNRRQTSHDSAHPHNVAAKPFPAPAFTHPPNPTPPSSLPTSIPNSPEYVEVDLKSGHKLGGSMDRPNHGGSAKAARVSRSPQKRRAVASVEYIDSFDDCSDPPETALSAAHDPVGFSSLGLGGWMQRFPSSHHEEDQLSFSPSTKKTTITTTTTTLRTERRQTRYSFPSATPSSDLTTPRACTRSHTSHPHVSFAPSFTRSSSTGSSRTRSPSGLHRRTGGTAGTRQPRRSVGNSEFSPHRPSSNTFPRSSSAPFLGALPSTPATSSPFFRRSSLASASSFAVERRTSRGDEADSAEHAIAKALTDSTLPFFRPVFSSLSFFVVSAIAAITVSAVLASSFSLTFYDDCSRRVGDVQRSLGGSIEGVRAGMGRMIGNAKGALDLAVKAAAANRDAGGRHDAGHGDGRRRTVMPTVEEQPDSDGETGGRRRSKPRSRHAATQPSIASDWAFKAFTPPPAPFAAPGPREEGEIADAAGWGTDDDALPFDVPHPTPHPTPRHSRPASPHRSRQPSAFPLPPRPPLAFLIPSILFALVFAFARVVGKVWKGKGAGAHGPARPAWHGGGS</sequence>
<dbReference type="PANTHER" id="PTHR11005">
    <property type="entry name" value="LYSOSOMAL ACID LIPASE-RELATED"/>
    <property type="match status" value="1"/>
</dbReference>
<dbReference type="SUPFAM" id="SSF53474">
    <property type="entry name" value="alpha/beta-Hydrolases"/>
    <property type="match status" value="1"/>
</dbReference>
<dbReference type="EMBL" id="BJWK01000011">
    <property type="protein sequence ID" value="GEM10576.1"/>
    <property type="molecule type" value="Genomic_DNA"/>
</dbReference>
<feature type="compositionally biased region" description="Low complexity" evidence="1">
    <location>
        <begin position="769"/>
        <end position="781"/>
    </location>
</feature>
<feature type="transmembrane region" description="Helical" evidence="2">
    <location>
        <begin position="1146"/>
        <end position="1165"/>
    </location>
</feature>
<feature type="region of interest" description="Disordered" evidence="1">
    <location>
        <begin position="686"/>
        <end position="710"/>
    </location>
</feature>
<feature type="transmembrane region" description="Helical" evidence="2">
    <location>
        <begin position="193"/>
        <end position="215"/>
    </location>
</feature>
<dbReference type="OrthoDB" id="9974421at2759"/>
<feature type="compositionally biased region" description="Basic and acidic residues" evidence="1">
    <location>
        <begin position="1019"/>
        <end position="1032"/>
    </location>
</feature>
<dbReference type="Pfam" id="PF04083">
    <property type="entry name" value="Abhydro_lipase"/>
    <property type="match status" value="1"/>
</dbReference>
<feature type="compositionally biased region" description="Basic and acidic residues" evidence="1">
    <location>
        <begin position="1"/>
        <end position="27"/>
    </location>
</feature>